<sequence>AAASAARHPDTSGAAGPSPPAQRQATTPSMPNLTAEERYLSPLLPNREPTSRLLTALVNDAVFLVGALDESHPSCAVCDIILAILRPRWCAVINHPTVCEVRRVHLALLLVVVAELNGKEFESLDLIPLITSSILEGAPSHSWRHRGSA</sequence>
<feature type="compositionally biased region" description="Polar residues" evidence="1">
    <location>
        <begin position="21"/>
        <end position="32"/>
    </location>
</feature>
<evidence type="ECO:0000313" key="2">
    <source>
        <dbReference type="Proteomes" id="UP000095280"/>
    </source>
</evidence>
<keyword evidence="2" id="KW-1185">Reference proteome</keyword>
<protein>
    <submittedName>
        <fullName evidence="3">DUF3453 domain-containing protein</fullName>
    </submittedName>
</protein>
<feature type="region of interest" description="Disordered" evidence="1">
    <location>
        <begin position="1"/>
        <end position="32"/>
    </location>
</feature>
<reference evidence="3" key="1">
    <citation type="submission" date="2016-11" db="UniProtKB">
        <authorList>
            <consortium name="WormBaseParasite"/>
        </authorList>
    </citation>
    <scope>IDENTIFICATION</scope>
</reference>
<organism evidence="2 3">
    <name type="scientific">Macrostomum lignano</name>
    <dbReference type="NCBI Taxonomy" id="282301"/>
    <lineage>
        <taxon>Eukaryota</taxon>
        <taxon>Metazoa</taxon>
        <taxon>Spiralia</taxon>
        <taxon>Lophotrochozoa</taxon>
        <taxon>Platyhelminthes</taxon>
        <taxon>Rhabditophora</taxon>
        <taxon>Macrostomorpha</taxon>
        <taxon>Macrostomida</taxon>
        <taxon>Macrostomidae</taxon>
        <taxon>Macrostomum</taxon>
    </lineage>
</organism>
<dbReference type="AlphaFoldDB" id="A0A1I8FHQ8"/>
<dbReference type="WBParaSite" id="maker-unitig_35450-snap-gene-0.1-mRNA-1">
    <property type="protein sequence ID" value="maker-unitig_35450-snap-gene-0.1-mRNA-1"/>
    <property type="gene ID" value="maker-unitig_35450-snap-gene-0.1"/>
</dbReference>
<dbReference type="Proteomes" id="UP000095280">
    <property type="component" value="Unplaced"/>
</dbReference>
<evidence type="ECO:0000256" key="1">
    <source>
        <dbReference type="SAM" id="MobiDB-lite"/>
    </source>
</evidence>
<accession>A0A1I8FHQ8</accession>
<proteinExistence type="predicted"/>
<evidence type="ECO:0000313" key="3">
    <source>
        <dbReference type="WBParaSite" id="maker-unitig_35450-snap-gene-0.1-mRNA-1"/>
    </source>
</evidence>
<name>A0A1I8FHQ8_9PLAT</name>